<name>A0A380E0S2_STAAU</name>
<dbReference type="InterPro" id="IPR001898">
    <property type="entry name" value="SLC13A/DASS"/>
</dbReference>
<dbReference type="Proteomes" id="UP000254502">
    <property type="component" value="Unassembled WGS sequence"/>
</dbReference>
<dbReference type="Pfam" id="PF00939">
    <property type="entry name" value="Na_sulph_symp"/>
    <property type="match status" value="1"/>
</dbReference>
<dbReference type="PANTHER" id="PTHR10283">
    <property type="entry name" value="SOLUTE CARRIER FAMILY 13 MEMBER"/>
    <property type="match status" value="1"/>
</dbReference>
<evidence type="ECO:0000313" key="13">
    <source>
        <dbReference type="Proteomes" id="UP000254502"/>
    </source>
</evidence>
<keyword evidence="6 11" id="KW-1133">Transmembrane helix</keyword>
<protein>
    <recommendedName>
        <fullName evidence="3">Sodium-dependent dicarboxylate transporter SdcS</fullName>
    </recommendedName>
    <alternativeName>
        <fullName evidence="9">Na(+)/dicarboxylate symporter</fullName>
    </alternativeName>
</protein>
<keyword evidence="8" id="KW-0915">Sodium</keyword>
<gene>
    <name evidence="12" type="ORF">NCTC5664_03072</name>
</gene>
<evidence type="ECO:0000256" key="8">
    <source>
        <dbReference type="ARBA" id="ARBA00023201"/>
    </source>
</evidence>
<evidence type="ECO:0000256" key="4">
    <source>
        <dbReference type="ARBA" id="ARBA00022692"/>
    </source>
</evidence>
<dbReference type="AlphaFoldDB" id="A0A380E0S2"/>
<dbReference type="GO" id="GO:0005886">
    <property type="term" value="C:plasma membrane"/>
    <property type="evidence" value="ECO:0007669"/>
    <property type="project" value="TreeGrafter"/>
</dbReference>
<dbReference type="PANTHER" id="PTHR10283:SF82">
    <property type="entry name" value="SOLUTE CARRIER FAMILY 13 MEMBER 2"/>
    <property type="match status" value="1"/>
</dbReference>
<keyword evidence="7 11" id="KW-0472">Membrane</keyword>
<evidence type="ECO:0000256" key="3">
    <source>
        <dbReference type="ARBA" id="ARBA00020150"/>
    </source>
</evidence>
<feature type="region of interest" description="Disordered" evidence="10">
    <location>
        <begin position="1"/>
        <end position="20"/>
    </location>
</feature>
<accession>A0A380E0S2</accession>
<dbReference type="GO" id="GO:0008514">
    <property type="term" value="F:organic anion transmembrane transporter activity"/>
    <property type="evidence" value="ECO:0007669"/>
    <property type="project" value="UniProtKB-ARBA"/>
</dbReference>
<dbReference type="GO" id="GO:0015293">
    <property type="term" value="F:symporter activity"/>
    <property type="evidence" value="ECO:0007669"/>
    <property type="project" value="UniProtKB-KW"/>
</dbReference>
<organism evidence="12 13">
    <name type="scientific">Staphylococcus aureus</name>
    <dbReference type="NCBI Taxonomy" id="1280"/>
    <lineage>
        <taxon>Bacteria</taxon>
        <taxon>Bacillati</taxon>
        <taxon>Bacillota</taxon>
        <taxon>Bacilli</taxon>
        <taxon>Bacillales</taxon>
        <taxon>Staphylococcaceae</taxon>
        <taxon>Staphylococcus</taxon>
    </lineage>
</organism>
<evidence type="ECO:0000256" key="1">
    <source>
        <dbReference type="ARBA" id="ARBA00004141"/>
    </source>
</evidence>
<dbReference type="GO" id="GO:0006814">
    <property type="term" value="P:sodium ion transport"/>
    <property type="evidence" value="ECO:0007669"/>
    <property type="project" value="UniProtKB-KW"/>
</dbReference>
<dbReference type="EMBL" id="UHAQ01000003">
    <property type="protein sequence ID" value="SUK89658.1"/>
    <property type="molecule type" value="Genomic_DNA"/>
</dbReference>
<comment type="subcellular location">
    <subcellularLocation>
        <location evidence="1">Membrane</location>
        <topology evidence="1">Multi-pass membrane protein</topology>
    </subcellularLocation>
</comment>
<keyword evidence="5" id="KW-0813">Transport</keyword>
<evidence type="ECO:0000256" key="6">
    <source>
        <dbReference type="ARBA" id="ARBA00022989"/>
    </source>
</evidence>
<feature type="transmembrane region" description="Helical" evidence="11">
    <location>
        <begin position="121"/>
        <end position="143"/>
    </location>
</feature>
<comment type="similarity">
    <text evidence="2">Belongs to the SLC13A/DASS transporter (TC 2.A.47) family. NADC subfamily.</text>
</comment>
<sequence length="199" mass="21781">MSEEKKVVKHEQQKKERQKSNTSHFGLYEFYNTYSCTITPAPSSLPIMAKAVLAILAFAVIMWVTEAVSYPVSATLIIGLMILLLGFSPVQNLGEKLGNPKSGSAVLTGSDLLGTNHALSFAFSGFATSAVALVAAALFLAAAMQETNLHKRLALIVLSIVGNKTRNIVLEQLLFQLYLHFSFLLQQLEQGQLYQSCWV</sequence>
<feature type="compositionally biased region" description="Basic and acidic residues" evidence="10">
    <location>
        <begin position="1"/>
        <end position="19"/>
    </location>
</feature>
<evidence type="ECO:0000256" key="5">
    <source>
        <dbReference type="ARBA" id="ARBA00022847"/>
    </source>
</evidence>
<keyword evidence="4 11" id="KW-0812">Transmembrane</keyword>
<feature type="transmembrane region" description="Helical" evidence="11">
    <location>
        <begin position="72"/>
        <end position="90"/>
    </location>
</feature>
<keyword evidence="8" id="KW-0406">Ion transport</keyword>
<evidence type="ECO:0000256" key="10">
    <source>
        <dbReference type="SAM" id="MobiDB-lite"/>
    </source>
</evidence>
<dbReference type="GO" id="GO:1905039">
    <property type="term" value="P:carboxylic acid transmembrane transport"/>
    <property type="evidence" value="ECO:0007669"/>
    <property type="project" value="UniProtKB-ARBA"/>
</dbReference>
<evidence type="ECO:0000256" key="11">
    <source>
        <dbReference type="SAM" id="Phobius"/>
    </source>
</evidence>
<reference evidence="12 13" key="1">
    <citation type="submission" date="2018-06" db="EMBL/GenBank/DDBJ databases">
        <authorList>
            <consortium name="Pathogen Informatics"/>
            <person name="Doyle S."/>
        </authorList>
    </citation>
    <scope>NUCLEOTIDE SEQUENCE [LARGE SCALE GENOMIC DNA]</scope>
    <source>
        <strain evidence="12 13">NCTC5664</strain>
    </source>
</reference>
<evidence type="ECO:0000256" key="7">
    <source>
        <dbReference type="ARBA" id="ARBA00023136"/>
    </source>
</evidence>
<evidence type="ECO:0000256" key="2">
    <source>
        <dbReference type="ARBA" id="ARBA00006772"/>
    </source>
</evidence>
<proteinExistence type="inferred from homology"/>
<keyword evidence="5" id="KW-0769">Symport</keyword>
<keyword evidence="8" id="KW-0739">Sodium transport</keyword>
<evidence type="ECO:0000313" key="12">
    <source>
        <dbReference type="EMBL" id="SUK89658.1"/>
    </source>
</evidence>
<evidence type="ECO:0000256" key="9">
    <source>
        <dbReference type="ARBA" id="ARBA00031174"/>
    </source>
</evidence>
<feature type="transmembrane region" description="Helical" evidence="11">
    <location>
        <begin position="47"/>
        <end position="65"/>
    </location>
</feature>